<keyword evidence="2" id="KW-0012">Acyltransferase</keyword>
<sequence>MRDVDGVRLYVENAARMWPCRGPEFHRPLPVPVGALLHRVPRMETWRGLLTRRLCAAPPELVEPAVARRGPYTLEDPFGALDWEGPVPDRVAEYPVMVLRPGTGGNAGDGVPAPGGGGRSGIRVAPIAGPADLAAAERVIAEGFPVPAALPLLPGGFLPPRILDDPAAGVLLARSAGCPAAACVTYDSGGAVGVYWLATLPEYRSRGLGRAVMDSVRAAHPGRVLTLVATPDGAPLYASMGFAEVSRSCWRFWS</sequence>
<dbReference type="InterPro" id="IPR016181">
    <property type="entry name" value="Acyl_CoA_acyltransferase"/>
</dbReference>
<dbReference type="EC" id="2.3.-.-" evidence="2"/>
<dbReference type="PROSITE" id="PS51186">
    <property type="entry name" value="GNAT"/>
    <property type="match status" value="1"/>
</dbReference>
<dbReference type="Proteomes" id="UP001595923">
    <property type="component" value="Unassembled WGS sequence"/>
</dbReference>
<name>A0ABV9E4J1_9ACTN</name>
<dbReference type="GO" id="GO:0016746">
    <property type="term" value="F:acyltransferase activity"/>
    <property type="evidence" value="ECO:0007669"/>
    <property type="project" value="UniProtKB-KW"/>
</dbReference>
<dbReference type="RefSeq" id="WP_378578989.1">
    <property type="nucleotide sequence ID" value="NZ_JBHSFQ010000034.1"/>
</dbReference>
<dbReference type="CDD" id="cd04301">
    <property type="entry name" value="NAT_SF"/>
    <property type="match status" value="1"/>
</dbReference>
<dbReference type="InterPro" id="IPR000182">
    <property type="entry name" value="GNAT_dom"/>
</dbReference>
<keyword evidence="3" id="KW-1185">Reference proteome</keyword>
<protein>
    <submittedName>
        <fullName evidence="2">GNAT family N-acetyltransferase</fullName>
        <ecNumber evidence="2">2.3.-.-</ecNumber>
    </submittedName>
</protein>
<evidence type="ECO:0000313" key="2">
    <source>
        <dbReference type="EMBL" id="MFC4565236.1"/>
    </source>
</evidence>
<keyword evidence="2" id="KW-0808">Transferase</keyword>
<reference evidence="3" key="1">
    <citation type="journal article" date="2019" name="Int. J. Syst. Evol. Microbiol.">
        <title>The Global Catalogue of Microorganisms (GCM) 10K type strain sequencing project: providing services to taxonomists for standard genome sequencing and annotation.</title>
        <authorList>
            <consortium name="The Broad Institute Genomics Platform"/>
            <consortium name="The Broad Institute Genome Sequencing Center for Infectious Disease"/>
            <person name="Wu L."/>
            <person name="Ma J."/>
        </authorList>
    </citation>
    <scope>NUCLEOTIDE SEQUENCE [LARGE SCALE GENOMIC DNA]</scope>
    <source>
        <strain evidence="3">XZYJ18</strain>
    </source>
</reference>
<feature type="domain" description="N-acetyltransferase" evidence="1">
    <location>
        <begin position="122"/>
        <end position="254"/>
    </location>
</feature>
<dbReference type="Pfam" id="PF13508">
    <property type="entry name" value="Acetyltransf_7"/>
    <property type="match status" value="1"/>
</dbReference>
<gene>
    <name evidence="2" type="ORF">ACFO4E_25565</name>
</gene>
<evidence type="ECO:0000313" key="3">
    <source>
        <dbReference type="Proteomes" id="UP001595923"/>
    </source>
</evidence>
<dbReference type="SUPFAM" id="SSF55729">
    <property type="entry name" value="Acyl-CoA N-acyltransferases (Nat)"/>
    <property type="match status" value="1"/>
</dbReference>
<dbReference type="EMBL" id="JBHSFQ010000034">
    <property type="protein sequence ID" value="MFC4565236.1"/>
    <property type="molecule type" value="Genomic_DNA"/>
</dbReference>
<organism evidence="2 3">
    <name type="scientific">Nocardiopsis mangrovi</name>
    <dbReference type="NCBI Taxonomy" id="1179818"/>
    <lineage>
        <taxon>Bacteria</taxon>
        <taxon>Bacillati</taxon>
        <taxon>Actinomycetota</taxon>
        <taxon>Actinomycetes</taxon>
        <taxon>Streptosporangiales</taxon>
        <taxon>Nocardiopsidaceae</taxon>
        <taxon>Nocardiopsis</taxon>
    </lineage>
</organism>
<accession>A0ABV9E4J1</accession>
<evidence type="ECO:0000259" key="1">
    <source>
        <dbReference type="PROSITE" id="PS51186"/>
    </source>
</evidence>
<dbReference type="Gene3D" id="3.40.630.30">
    <property type="match status" value="1"/>
</dbReference>
<proteinExistence type="predicted"/>
<comment type="caution">
    <text evidence="2">The sequence shown here is derived from an EMBL/GenBank/DDBJ whole genome shotgun (WGS) entry which is preliminary data.</text>
</comment>